<evidence type="ECO:0000313" key="1">
    <source>
        <dbReference type="EMBL" id="VTR97610.1"/>
    </source>
</evidence>
<dbReference type="KEGG" id="gms:SOIL9_06310"/>
<dbReference type="Gene3D" id="1.10.740.10">
    <property type="entry name" value="Transferase Inhibitor Protein From Tn5, Chain"/>
    <property type="match status" value="1"/>
</dbReference>
<protein>
    <submittedName>
        <fullName evidence="1">Transposase</fullName>
    </submittedName>
</protein>
<dbReference type="EMBL" id="LR593886">
    <property type="protein sequence ID" value="VTR97610.1"/>
    <property type="molecule type" value="Genomic_DNA"/>
</dbReference>
<accession>A0A6P2DDH0</accession>
<organism evidence="1 2">
    <name type="scientific">Gemmata massiliana</name>
    <dbReference type="NCBI Taxonomy" id="1210884"/>
    <lineage>
        <taxon>Bacteria</taxon>
        <taxon>Pseudomonadati</taxon>
        <taxon>Planctomycetota</taxon>
        <taxon>Planctomycetia</taxon>
        <taxon>Gemmatales</taxon>
        <taxon>Gemmataceae</taxon>
        <taxon>Gemmata</taxon>
    </lineage>
</organism>
<proteinExistence type="predicted"/>
<evidence type="ECO:0000313" key="2">
    <source>
        <dbReference type="Proteomes" id="UP000464178"/>
    </source>
</evidence>
<gene>
    <name evidence="1" type="ORF">SOIL9_06310</name>
</gene>
<dbReference type="InterPro" id="IPR014737">
    <property type="entry name" value="Transposase_Tn5-like_C"/>
</dbReference>
<keyword evidence="2" id="KW-1185">Reference proteome</keyword>
<dbReference type="Proteomes" id="UP000464178">
    <property type="component" value="Chromosome"/>
</dbReference>
<dbReference type="InterPro" id="IPR012337">
    <property type="entry name" value="RNaseH-like_sf"/>
</dbReference>
<reference evidence="1 2" key="1">
    <citation type="submission" date="2019-05" db="EMBL/GenBank/DDBJ databases">
        <authorList>
            <consortium name="Science for Life Laboratories"/>
        </authorList>
    </citation>
    <scope>NUCLEOTIDE SEQUENCE [LARGE SCALE GENOMIC DNA]</scope>
    <source>
        <strain evidence="1">Soil9</strain>
    </source>
</reference>
<name>A0A6P2DDH0_9BACT</name>
<dbReference type="AlphaFoldDB" id="A0A6P2DDH0"/>
<dbReference type="SUPFAM" id="SSF53098">
    <property type="entry name" value="Ribonuclease H-like"/>
    <property type="match status" value="1"/>
</dbReference>
<sequence length="55" mass="6150">MALHGPAPSAKAFVHALAHLGGWIPRKQPPGWVVLWRGWMRLHTFLDLEAAIPIM</sequence>